<dbReference type="EMBL" id="QWIP01000135">
    <property type="protein sequence ID" value="RMY71842.1"/>
    <property type="molecule type" value="Genomic_DNA"/>
</dbReference>
<dbReference type="PANTHER" id="PTHR33835:SF1">
    <property type="entry name" value="METALLO-BETA-LACTAMASE DOMAIN-CONTAINING PROTEIN"/>
    <property type="match status" value="1"/>
</dbReference>
<dbReference type="PANTHER" id="PTHR33835">
    <property type="entry name" value="YALI0C07656P"/>
    <property type="match status" value="1"/>
</dbReference>
<protein>
    <recommendedName>
        <fullName evidence="3">Metallo-beta-lactamase domain-containing protein</fullName>
    </recommendedName>
</protein>
<dbReference type="InterPro" id="IPR036866">
    <property type="entry name" value="RibonucZ/Hydroxyglut_hydro"/>
</dbReference>
<gene>
    <name evidence="1" type="ORF">D0863_04887</name>
</gene>
<sequence length="292" mass="33007">MTTHCYHPPTVVTMASAASKLIPADPEKVMIMRKITPDVLICSTPFLRFGRIKIGGRGTIVKLASGNLAVFSPVALTDTVKKEVAGFGNGDIKYITALDQEHHIFLESWHKQFPHAQVLMPETLPEYRKKQGYYHIPEENSVLFRKNTAPGQTKVSDEFDQEFDHEYVSAHANQELVFNHKPSKTMIQGDFLFNLPAYEQFSKTDISPTSGILTKLMCKINNTDGEATWQRRFIWYAISAANRQGFNDSCQRIAKWDFDRLVPCHGDVIESGGKGIFEKVMKWHLEAAKKTG</sequence>
<dbReference type="InterPro" id="IPR025638">
    <property type="entry name" value="DUF4336"/>
</dbReference>
<dbReference type="AlphaFoldDB" id="A0A3M7E5H6"/>
<evidence type="ECO:0000313" key="2">
    <source>
        <dbReference type="Proteomes" id="UP000269276"/>
    </source>
</evidence>
<dbReference type="OrthoDB" id="421671at2759"/>
<accession>A0A3M7E5H6</accession>
<dbReference type="Proteomes" id="UP000269276">
    <property type="component" value="Unassembled WGS sequence"/>
</dbReference>
<dbReference type="SUPFAM" id="SSF56281">
    <property type="entry name" value="Metallo-hydrolase/oxidoreductase"/>
    <property type="match status" value="1"/>
</dbReference>
<comment type="caution">
    <text evidence="1">The sequence shown here is derived from an EMBL/GenBank/DDBJ whole genome shotgun (WGS) entry which is preliminary data.</text>
</comment>
<organism evidence="1 2">
    <name type="scientific">Hortaea werneckii</name>
    <name type="common">Black yeast</name>
    <name type="synonym">Cladosporium werneckii</name>
    <dbReference type="NCBI Taxonomy" id="91943"/>
    <lineage>
        <taxon>Eukaryota</taxon>
        <taxon>Fungi</taxon>
        <taxon>Dikarya</taxon>
        <taxon>Ascomycota</taxon>
        <taxon>Pezizomycotina</taxon>
        <taxon>Dothideomycetes</taxon>
        <taxon>Dothideomycetidae</taxon>
        <taxon>Mycosphaerellales</taxon>
        <taxon>Teratosphaeriaceae</taxon>
        <taxon>Hortaea</taxon>
    </lineage>
</organism>
<reference evidence="1 2" key="1">
    <citation type="journal article" date="2018" name="BMC Genomics">
        <title>Genomic evidence for intraspecific hybridization in a clonal and extremely halotolerant yeast.</title>
        <authorList>
            <person name="Gostincar C."/>
            <person name="Stajich J.E."/>
            <person name="Zupancic J."/>
            <person name="Zalar P."/>
            <person name="Gunde-Cimerman N."/>
        </authorList>
    </citation>
    <scope>NUCLEOTIDE SEQUENCE [LARGE SCALE GENOMIC DNA]</scope>
    <source>
        <strain evidence="1 2">EXF-2682</strain>
    </source>
</reference>
<evidence type="ECO:0008006" key="3">
    <source>
        <dbReference type="Google" id="ProtNLM"/>
    </source>
</evidence>
<proteinExistence type="predicted"/>
<dbReference type="Pfam" id="PF14234">
    <property type="entry name" value="DUF4336"/>
    <property type="match status" value="1"/>
</dbReference>
<evidence type="ECO:0000313" key="1">
    <source>
        <dbReference type="EMBL" id="RMY71842.1"/>
    </source>
</evidence>
<dbReference type="Gene3D" id="3.60.15.10">
    <property type="entry name" value="Ribonuclease Z/Hydroxyacylglutathione hydrolase-like"/>
    <property type="match status" value="1"/>
</dbReference>
<name>A0A3M7E5H6_HORWE</name>